<sequence>LFHPRQVKKCSEKLYETNEAEEELPSTENYGKKLNKPQERKKRCYRFTVILKETREDYEILQHLQSNVPLNDRQRRQRLVVRRVEGERSRDLVWTRDKILRDGAGTISFSATIRRATPVYTVKKLGNARRVVSSRSIAFSFTVSSGIPSTSPSIPLHPVLTDGLTSTIKVPFSSGGNFRIRSTGQSKNKKTARLVPQ</sequence>
<proteinExistence type="predicted"/>
<evidence type="ECO:0000313" key="2">
    <source>
        <dbReference type="Proteomes" id="UP001177670"/>
    </source>
</evidence>
<organism evidence="1 2">
    <name type="scientific">Melipona bicolor</name>
    <dbReference type="NCBI Taxonomy" id="60889"/>
    <lineage>
        <taxon>Eukaryota</taxon>
        <taxon>Metazoa</taxon>
        <taxon>Ecdysozoa</taxon>
        <taxon>Arthropoda</taxon>
        <taxon>Hexapoda</taxon>
        <taxon>Insecta</taxon>
        <taxon>Pterygota</taxon>
        <taxon>Neoptera</taxon>
        <taxon>Endopterygota</taxon>
        <taxon>Hymenoptera</taxon>
        <taxon>Apocrita</taxon>
        <taxon>Aculeata</taxon>
        <taxon>Apoidea</taxon>
        <taxon>Anthophila</taxon>
        <taxon>Apidae</taxon>
        <taxon>Melipona</taxon>
    </lineage>
</organism>
<name>A0AA40FU52_9HYME</name>
<dbReference type="Proteomes" id="UP001177670">
    <property type="component" value="Unassembled WGS sequence"/>
</dbReference>
<dbReference type="AlphaFoldDB" id="A0AA40FU52"/>
<dbReference type="EMBL" id="JAHYIQ010000017">
    <property type="protein sequence ID" value="KAK1125046.1"/>
    <property type="molecule type" value="Genomic_DNA"/>
</dbReference>
<reference evidence="1" key="1">
    <citation type="submission" date="2021-10" db="EMBL/GenBank/DDBJ databases">
        <title>Melipona bicolor Genome sequencing and assembly.</title>
        <authorList>
            <person name="Araujo N.S."/>
            <person name="Arias M.C."/>
        </authorList>
    </citation>
    <scope>NUCLEOTIDE SEQUENCE</scope>
    <source>
        <strain evidence="1">USP_2M_L1-L4_2017</strain>
        <tissue evidence="1">Whole body</tissue>
    </source>
</reference>
<gene>
    <name evidence="1" type="ORF">K0M31_006384</name>
</gene>
<evidence type="ECO:0000313" key="1">
    <source>
        <dbReference type="EMBL" id="KAK1125046.1"/>
    </source>
</evidence>
<protein>
    <submittedName>
        <fullName evidence="1">Uncharacterized protein</fullName>
    </submittedName>
</protein>
<comment type="caution">
    <text evidence="1">The sequence shown here is derived from an EMBL/GenBank/DDBJ whole genome shotgun (WGS) entry which is preliminary data.</text>
</comment>
<accession>A0AA40FU52</accession>
<feature type="non-terminal residue" evidence="1">
    <location>
        <position position="1"/>
    </location>
</feature>
<keyword evidence="2" id="KW-1185">Reference proteome</keyword>